<dbReference type="AlphaFoldDB" id="A0AAV2ND74"/>
<evidence type="ECO:0000256" key="8">
    <source>
        <dbReference type="ARBA" id="ARBA00023136"/>
    </source>
</evidence>
<keyword evidence="7" id="KW-0496">Mitochondrion</keyword>
<dbReference type="GO" id="GO:0031966">
    <property type="term" value="C:mitochondrial membrane"/>
    <property type="evidence" value="ECO:0007669"/>
    <property type="project" value="UniProtKB-SubCell"/>
</dbReference>
<reference evidence="15" key="1">
    <citation type="submission" date="2024-04" db="EMBL/GenBank/DDBJ databases">
        <authorList>
            <consortium name="Molecular Ecology Group"/>
        </authorList>
    </citation>
    <scope>NUCLEOTIDE SEQUENCE</scope>
</reference>
<dbReference type="PRINTS" id="PR00926">
    <property type="entry name" value="MITOCARRIER"/>
</dbReference>
<dbReference type="Proteomes" id="UP001497644">
    <property type="component" value="Chromosome 13"/>
</dbReference>
<proteinExistence type="inferred from homology"/>
<dbReference type="PROSITE" id="PS50920">
    <property type="entry name" value="SOLCAR"/>
    <property type="match status" value="3"/>
</dbReference>
<accession>A0AAV2ND74</accession>
<evidence type="ECO:0000256" key="6">
    <source>
        <dbReference type="ARBA" id="ARBA00022989"/>
    </source>
</evidence>
<evidence type="ECO:0000256" key="9">
    <source>
        <dbReference type="ARBA" id="ARBA00037549"/>
    </source>
</evidence>
<evidence type="ECO:0000256" key="1">
    <source>
        <dbReference type="ARBA" id="ARBA00004225"/>
    </source>
</evidence>
<comment type="function">
    <text evidence="9">Mitochondrial transporter mediating uptake of thiamine diphosphate into mitochondria. It is not clear if the antiporter activity is affected by the membrane potential or by the proton electrochemical gradient.</text>
</comment>
<keyword evidence="6" id="KW-1133">Transmembrane helix</keyword>
<evidence type="ECO:0000256" key="4">
    <source>
        <dbReference type="ARBA" id="ARBA00022692"/>
    </source>
</evidence>
<keyword evidence="8 13" id="KW-0472">Membrane</keyword>
<feature type="repeat" description="Solcar" evidence="13">
    <location>
        <begin position="111"/>
        <end position="198"/>
    </location>
</feature>
<protein>
    <recommendedName>
        <fullName evidence="10">Mitochondrial thiamine pyrophosphate carrier</fullName>
    </recommendedName>
    <alternativeName>
        <fullName evidence="11">Solute carrier family 25 member 19</fullName>
    </alternativeName>
</protein>
<evidence type="ECO:0000313" key="15">
    <source>
        <dbReference type="EMBL" id="CAL1677855.1"/>
    </source>
</evidence>
<keyword evidence="16" id="KW-1185">Reference proteome</keyword>
<dbReference type="InterPro" id="IPR023395">
    <property type="entry name" value="MCP_dom_sf"/>
</dbReference>
<organism evidence="15 16">
    <name type="scientific">Lasius platythorax</name>
    <dbReference type="NCBI Taxonomy" id="488582"/>
    <lineage>
        <taxon>Eukaryota</taxon>
        <taxon>Metazoa</taxon>
        <taxon>Ecdysozoa</taxon>
        <taxon>Arthropoda</taxon>
        <taxon>Hexapoda</taxon>
        <taxon>Insecta</taxon>
        <taxon>Pterygota</taxon>
        <taxon>Neoptera</taxon>
        <taxon>Endopterygota</taxon>
        <taxon>Hymenoptera</taxon>
        <taxon>Apocrita</taxon>
        <taxon>Aculeata</taxon>
        <taxon>Formicoidea</taxon>
        <taxon>Formicidae</taxon>
        <taxon>Formicinae</taxon>
        <taxon>Lasius</taxon>
        <taxon>Lasius</taxon>
    </lineage>
</organism>
<comment type="similarity">
    <text evidence="2 14">Belongs to the mitochondrial carrier (TC 2.A.29) family.</text>
</comment>
<dbReference type="PANTHER" id="PTHR45624">
    <property type="entry name" value="MITOCHONDRIAL BASIC AMINO ACIDS TRANSPORTER-RELATED"/>
    <property type="match status" value="1"/>
</dbReference>
<evidence type="ECO:0000256" key="5">
    <source>
        <dbReference type="ARBA" id="ARBA00022737"/>
    </source>
</evidence>
<sequence>MGFSQRTAEPNLDYAIAGAASGFITRFLCQPLDVIKIRFQLQVEPISKCHISKYTSVSQAFLLILREEGVFALWKGHIPAQLLSITYGTVQFYSYHVFMKMIQRIQEIEEWNHSMHFIAGAGAGSMATIISFPFDTVRTRLVAQSSNHQVYNGVLHSCSLILRQESPKVFFSGLLPTLLQIAPHTGLQFAFYEFFTDFYKRYTSGTNINFYNSMLSGSAAGFIAKTIVYPFDLARKRLQIQGFQHGRKGFGQFFQCKGLLDCLRVTVKEEGVQGLFKGLVPSQIKAATTSALHFTVYEQVLLLLRILQ</sequence>
<dbReference type="FunFam" id="1.50.40.10:FF:000011">
    <property type="entry name" value="Mitochondrial thiamine pyrophosphate carrier 1"/>
    <property type="match status" value="1"/>
</dbReference>
<keyword evidence="5" id="KW-0677">Repeat</keyword>
<dbReference type="PANTHER" id="PTHR45624:SF12">
    <property type="entry name" value="MITOCHONDRIAL ORNITHINE TRANSPORTER 1"/>
    <property type="match status" value="1"/>
</dbReference>
<feature type="repeat" description="Solcar" evidence="13">
    <location>
        <begin position="9"/>
        <end position="101"/>
    </location>
</feature>
<dbReference type="EMBL" id="OZ034836">
    <property type="protein sequence ID" value="CAL1677855.1"/>
    <property type="molecule type" value="Genomic_DNA"/>
</dbReference>
<evidence type="ECO:0000256" key="7">
    <source>
        <dbReference type="ARBA" id="ARBA00023128"/>
    </source>
</evidence>
<keyword evidence="3 14" id="KW-0813">Transport</keyword>
<evidence type="ECO:0000256" key="3">
    <source>
        <dbReference type="ARBA" id="ARBA00022448"/>
    </source>
</evidence>
<evidence type="ECO:0000256" key="14">
    <source>
        <dbReference type="RuleBase" id="RU000488"/>
    </source>
</evidence>
<dbReference type="InterPro" id="IPR002067">
    <property type="entry name" value="MCP"/>
</dbReference>
<dbReference type="SUPFAM" id="SSF103506">
    <property type="entry name" value="Mitochondrial carrier"/>
    <property type="match status" value="1"/>
</dbReference>
<gene>
    <name evidence="15" type="ORF">LPLAT_LOCUS3802</name>
</gene>
<dbReference type="Pfam" id="PF00153">
    <property type="entry name" value="Mito_carr"/>
    <property type="match status" value="3"/>
</dbReference>
<dbReference type="InterPro" id="IPR050567">
    <property type="entry name" value="Mitochondrial_Carrier"/>
</dbReference>
<name>A0AAV2ND74_9HYME</name>
<dbReference type="GO" id="GO:0090422">
    <property type="term" value="F:thiamine pyrophosphate transmembrane transporter activity"/>
    <property type="evidence" value="ECO:0007669"/>
    <property type="project" value="UniProtKB-ARBA"/>
</dbReference>
<dbReference type="InterPro" id="IPR018108">
    <property type="entry name" value="MCP_transmembrane"/>
</dbReference>
<evidence type="ECO:0000256" key="11">
    <source>
        <dbReference type="ARBA" id="ARBA00041879"/>
    </source>
</evidence>
<feature type="repeat" description="Solcar" evidence="13">
    <location>
        <begin position="208"/>
        <end position="303"/>
    </location>
</feature>
<evidence type="ECO:0000313" key="16">
    <source>
        <dbReference type="Proteomes" id="UP001497644"/>
    </source>
</evidence>
<evidence type="ECO:0000256" key="12">
    <source>
        <dbReference type="ARBA" id="ARBA00050799"/>
    </source>
</evidence>
<dbReference type="Gene3D" id="1.50.40.10">
    <property type="entry name" value="Mitochondrial carrier domain"/>
    <property type="match status" value="1"/>
</dbReference>
<comment type="subcellular location">
    <subcellularLocation>
        <location evidence="1">Mitochondrion membrane</location>
        <topology evidence="1">Multi-pass membrane protein</topology>
    </subcellularLocation>
</comment>
<evidence type="ECO:0000256" key="10">
    <source>
        <dbReference type="ARBA" id="ARBA00040836"/>
    </source>
</evidence>
<dbReference type="GO" id="GO:1990575">
    <property type="term" value="P:mitochondrial L-ornithine transmembrane transport"/>
    <property type="evidence" value="ECO:0007669"/>
    <property type="project" value="TreeGrafter"/>
</dbReference>
<keyword evidence="4 13" id="KW-0812">Transmembrane</keyword>
<evidence type="ECO:0000256" key="13">
    <source>
        <dbReference type="PROSITE-ProRule" id="PRU00282"/>
    </source>
</evidence>
<comment type="catalytic activity">
    <reaction evidence="12">
        <text>thiamine phosphate(out) + thiamine diphosphate(in) = thiamine phosphate(in) + thiamine diphosphate(out)</text>
        <dbReference type="Rhea" id="RHEA:73383"/>
        <dbReference type="ChEBI" id="CHEBI:37575"/>
        <dbReference type="ChEBI" id="CHEBI:58937"/>
    </reaction>
</comment>
<dbReference type="GO" id="GO:0000064">
    <property type="term" value="F:L-ornithine transmembrane transporter activity"/>
    <property type="evidence" value="ECO:0007669"/>
    <property type="project" value="TreeGrafter"/>
</dbReference>
<evidence type="ECO:0000256" key="2">
    <source>
        <dbReference type="ARBA" id="ARBA00006375"/>
    </source>
</evidence>